<dbReference type="Proteomes" id="UP001187531">
    <property type="component" value="Unassembled WGS sequence"/>
</dbReference>
<dbReference type="AlphaFoldDB" id="A0AA88LIB6"/>
<evidence type="ECO:0000313" key="5">
    <source>
        <dbReference type="Proteomes" id="UP001187531"/>
    </source>
</evidence>
<dbReference type="InterPro" id="IPR011029">
    <property type="entry name" value="DEATH-like_dom_sf"/>
</dbReference>
<evidence type="ECO:0008006" key="6">
    <source>
        <dbReference type="Google" id="ProtNLM"/>
    </source>
</evidence>
<feature type="region of interest" description="Disordered" evidence="1">
    <location>
        <begin position="816"/>
        <end position="856"/>
    </location>
</feature>
<dbReference type="GO" id="GO:0007165">
    <property type="term" value="P:signal transduction"/>
    <property type="evidence" value="ECO:0007669"/>
    <property type="project" value="InterPro"/>
</dbReference>
<comment type="caution">
    <text evidence="4">The sequence shown here is derived from an EMBL/GenBank/DDBJ whole genome shotgun (WGS) entry which is preliminary data.</text>
</comment>
<dbReference type="InterPro" id="IPR000488">
    <property type="entry name" value="Death_dom"/>
</dbReference>
<proteinExistence type="predicted"/>
<dbReference type="Pfam" id="PF00791">
    <property type="entry name" value="ZU5"/>
    <property type="match status" value="1"/>
</dbReference>
<dbReference type="PANTHER" id="PTHR35205">
    <property type="entry name" value="NB-ARC AND TPR DOMAIN PROTEIN"/>
    <property type="match status" value="1"/>
</dbReference>
<organism evidence="4 5">
    <name type="scientific">Artemia franciscana</name>
    <name type="common">Brine shrimp</name>
    <name type="synonym">Artemia sanfranciscana</name>
    <dbReference type="NCBI Taxonomy" id="6661"/>
    <lineage>
        <taxon>Eukaryota</taxon>
        <taxon>Metazoa</taxon>
        <taxon>Ecdysozoa</taxon>
        <taxon>Arthropoda</taxon>
        <taxon>Crustacea</taxon>
        <taxon>Branchiopoda</taxon>
        <taxon>Anostraca</taxon>
        <taxon>Artemiidae</taxon>
        <taxon>Artemia</taxon>
    </lineage>
</organism>
<feature type="compositionally biased region" description="Basic and acidic residues" evidence="1">
    <location>
        <begin position="816"/>
        <end position="827"/>
    </location>
</feature>
<dbReference type="CDD" id="cd01670">
    <property type="entry name" value="Death"/>
    <property type="match status" value="2"/>
</dbReference>
<dbReference type="PROSITE" id="PS50017">
    <property type="entry name" value="DEATH_DOMAIN"/>
    <property type="match status" value="1"/>
</dbReference>
<dbReference type="Pfam" id="PF00531">
    <property type="entry name" value="Death"/>
    <property type="match status" value="2"/>
</dbReference>
<sequence length="1078" mass="122324">MNMITRQAKKRLIFSDDTERSINSVYHQRLKDLDRFPYEEDAQKIFRSPVSTCSTWQGRLRSRPKVRQKYFHHQDRKCFAYENTSDYGTASENSSILKSFTTMSEVCHCEDLSGVSSICSDFSLSDCDLDYPHLDQTGWATDSDDEIPVNNWDLILDSHESGFRTIRKLGVTIIVPVSNPSGYNADQFELKIINDPNYKPQESLCIHHVSPVVSIEPHGAQFYQDKPATIILPVSVAPKQSDELICLFSNTSTNQQPVWEKLPQSCFQYNSGCIIITSQHFSLFTVILQERYPEVKVQINPTLGGKLRTNEVPGVEVNFPRNSLAHSIEACLKVFYDSDLTKDSSELALASPIIMVSPHGYQFDLSRPRVTVTLPIPMYKEVKHQSHRTQLSLSIWQSCTTEFEPFVWERLNVRYCVRKDRDARLYVVTFPVTHFSFFKAVWNTARAGINIFTPYTSFPMMCEVFMTATDETNTFGLEVILYRSDQKPDLSSKVNRVCSSNAPQLVKAGKVFVRLQSDLFEADREAGEDTNLMQEQDFRGQYIEKHFALRFKDNNFTAKALFGKVIVERASARGASDIEQIFTLNLQKGEQPSMAYPMMCEAYVTTSDSSQQFGLQVIFFRSGQSAPNRNKHTRVCSSATPLLVHSGKVLFKLHSDLFEADKQVGESSLVQEADFKGQNIEKQYACRFKDSVVMPNGPPFGKLLVERVGYRRDQSDTEAIFTMNLQKSTFESTENTPSDSGYSDRWAVSAIRDLAGHLRVAEGKNWVTLAKKIGFTSSEIKSKLKFSQDPMMAMINLYEQRNGTPEEFMQALHETGRDIELGLRPEDSPASSSRSGMRESPSPSASGSNASGGFSPVNRSYFPGWGLLTPWKRRERDEDEESNASRPMDPPPPKRRRNDLSKEGSIGIKKRPRRNFSDASETITSSSDEEMDHLTKRVKMTAMMATRADGDASRLGGPDDAQDRKSSSQGSVVKMMQESRPLDQQDIWRISNFMRKADWKALGRTLGIEEAELVNLQESHKQAGTRECVFQMLMTWKGIMPRQCTVGHLYKALREENMVEVAEELTKVHNERISEPPR</sequence>
<dbReference type="Gene3D" id="2.60.220.30">
    <property type="match status" value="2"/>
</dbReference>
<evidence type="ECO:0000259" key="2">
    <source>
        <dbReference type="PROSITE" id="PS50017"/>
    </source>
</evidence>
<feature type="compositionally biased region" description="Low complexity" evidence="1">
    <location>
        <begin position="828"/>
        <end position="856"/>
    </location>
</feature>
<feature type="region of interest" description="Disordered" evidence="1">
    <location>
        <begin position="873"/>
        <end position="932"/>
    </location>
</feature>
<dbReference type="EMBL" id="JAVRJZ010000005">
    <property type="protein sequence ID" value="KAK2722805.1"/>
    <property type="molecule type" value="Genomic_DNA"/>
</dbReference>
<name>A0AA88LIB6_ARTSF</name>
<reference evidence="4" key="1">
    <citation type="submission" date="2023-07" db="EMBL/GenBank/DDBJ databases">
        <title>Chromosome-level genome assembly of Artemia franciscana.</title>
        <authorList>
            <person name="Jo E."/>
        </authorList>
    </citation>
    <scope>NUCLEOTIDE SEQUENCE</scope>
    <source>
        <tissue evidence="4">Whole body</tissue>
    </source>
</reference>
<feature type="domain" description="Death" evidence="2">
    <location>
        <begin position="997"/>
        <end position="1069"/>
    </location>
</feature>
<gene>
    <name evidence="4" type="ORF">QYM36_003114</name>
</gene>
<evidence type="ECO:0000259" key="3">
    <source>
        <dbReference type="PROSITE" id="PS51145"/>
    </source>
</evidence>
<feature type="region of interest" description="Disordered" evidence="1">
    <location>
        <begin position="948"/>
        <end position="978"/>
    </location>
</feature>
<evidence type="ECO:0000256" key="1">
    <source>
        <dbReference type="SAM" id="MobiDB-lite"/>
    </source>
</evidence>
<dbReference type="PROSITE" id="PS51145">
    <property type="entry name" value="ZU5"/>
    <property type="match status" value="1"/>
</dbReference>
<accession>A0AA88LIB6</accession>
<dbReference type="SMART" id="SM00005">
    <property type="entry name" value="DEATH"/>
    <property type="match status" value="2"/>
</dbReference>
<dbReference type="InterPro" id="IPR000906">
    <property type="entry name" value="ZU5_dom"/>
</dbReference>
<dbReference type="Gene3D" id="1.10.533.10">
    <property type="entry name" value="Death Domain, Fas"/>
    <property type="match status" value="2"/>
</dbReference>
<keyword evidence="5" id="KW-1185">Reference proteome</keyword>
<feature type="compositionally biased region" description="Polar residues" evidence="1">
    <location>
        <begin position="917"/>
        <end position="926"/>
    </location>
</feature>
<feature type="domain" description="ZU5" evidence="3">
    <location>
        <begin position="150"/>
        <end position="290"/>
    </location>
</feature>
<dbReference type="PANTHER" id="PTHR35205:SF1">
    <property type="entry name" value="ZU5 DOMAIN-CONTAINING PROTEIN"/>
    <property type="match status" value="1"/>
</dbReference>
<protein>
    <recommendedName>
        <fullName evidence="6">Death domain-containing protein</fullName>
    </recommendedName>
</protein>
<evidence type="ECO:0000313" key="4">
    <source>
        <dbReference type="EMBL" id="KAK2722805.1"/>
    </source>
</evidence>
<dbReference type="SUPFAM" id="SSF47986">
    <property type="entry name" value="DEATH domain"/>
    <property type="match status" value="2"/>
</dbReference>